<organism evidence="2 3">
    <name type="scientific">Coregonus suidteri</name>
    <dbReference type="NCBI Taxonomy" id="861788"/>
    <lineage>
        <taxon>Eukaryota</taxon>
        <taxon>Metazoa</taxon>
        <taxon>Chordata</taxon>
        <taxon>Craniata</taxon>
        <taxon>Vertebrata</taxon>
        <taxon>Euteleostomi</taxon>
        <taxon>Actinopterygii</taxon>
        <taxon>Neopterygii</taxon>
        <taxon>Teleostei</taxon>
        <taxon>Protacanthopterygii</taxon>
        <taxon>Salmoniformes</taxon>
        <taxon>Salmonidae</taxon>
        <taxon>Coregoninae</taxon>
        <taxon>Coregonus</taxon>
    </lineage>
</organism>
<protein>
    <submittedName>
        <fullName evidence="2">Uncharacterized protein</fullName>
    </submittedName>
</protein>
<gene>
    <name evidence="2" type="ORF">J4Q44_G00181140</name>
</gene>
<feature type="region of interest" description="Disordered" evidence="1">
    <location>
        <begin position="142"/>
        <end position="163"/>
    </location>
</feature>
<evidence type="ECO:0000313" key="2">
    <source>
        <dbReference type="EMBL" id="KAK6312450.1"/>
    </source>
</evidence>
<name>A0AAN8LJ42_9TELE</name>
<feature type="compositionally biased region" description="Basic residues" evidence="1">
    <location>
        <begin position="152"/>
        <end position="163"/>
    </location>
</feature>
<proteinExistence type="predicted"/>
<feature type="region of interest" description="Disordered" evidence="1">
    <location>
        <begin position="1"/>
        <end position="36"/>
    </location>
</feature>
<evidence type="ECO:0000313" key="3">
    <source>
        <dbReference type="Proteomes" id="UP001356427"/>
    </source>
</evidence>
<comment type="caution">
    <text evidence="2">The sequence shown here is derived from an EMBL/GenBank/DDBJ whole genome shotgun (WGS) entry which is preliminary data.</text>
</comment>
<dbReference type="AlphaFoldDB" id="A0AAN8LJ42"/>
<keyword evidence="3" id="KW-1185">Reference proteome</keyword>
<dbReference type="Proteomes" id="UP001356427">
    <property type="component" value="Unassembled WGS sequence"/>
</dbReference>
<accession>A0AAN8LJ42</accession>
<dbReference type="InterPro" id="IPR011029">
    <property type="entry name" value="DEATH-like_dom_sf"/>
</dbReference>
<reference evidence="2 3" key="1">
    <citation type="submission" date="2021-04" db="EMBL/GenBank/DDBJ databases">
        <authorList>
            <person name="De Guttry C."/>
            <person name="Zahm M."/>
            <person name="Klopp C."/>
            <person name="Cabau C."/>
            <person name="Louis A."/>
            <person name="Berthelot C."/>
            <person name="Parey E."/>
            <person name="Roest Crollius H."/>
            <person name="Montfort J."/>
            <person name="Robinson-Rechavi M."/>
            <person name="Bucao C."/>
            <person name="Bouchez O."/>
            <person name="Gislard M."/>
            <person name="Lluch J."/>
            <person name="Milhes M."/>
            <person name="Lampietro C."/>
            <person name="Lopez Roques C."/>
            <person name="Donnadieu C."/>
            <person name="Braasch I."/>
            <person name="Desvignes T."/>
            <person name="Postlethwait J."/>
            <person name="Bobe J."/>
            <person name="Wedekind C."/>
            <person name="Guiguen Y."/>
        </authorList>
    </citation>
    <scope>NUCLEOTIDE SEQUENCE [LARGE SCALE GENOMIC DNA]</scope>
    <source>
        <strain evidence="2">Cs_M1</strain>
        <tissue evidence="2">Blood</tissue>
    </source>
</reference>
<dbReference type="EMBL" id="JAGTTL010000015">
    <property type="protein sequence ID" value="KAK6312450.1"/>
    <property type="molecule type" value="Genomic_DNA"/>
</dbReference>
<dbReference type="Gene3D" id="1.10.533.10">
    <property type="entry name" value="Death Domain, Fas"/>
    <property type="match status" value="1"/>
</dbReference>
<sequence>MFKRILSPEIPEGFESQNQDKEVVDAEDEKQESSARQGALKITLHVLREMNQKDLADTLEKTDVIPSVMALKSLPNQSTDTDRGVRTCKSTLLEAVNKRFCGILSEPLYCVATKLDARYKDRYFDAHKKQGLGEMLQTQLDKMETDTVTASPRKRNHDKRGHG</sequence>
<evidence type="ECO:0000256" key="1">
    <source>
        <dbReference type="SAM" id="MobiDB-lite"/>
    </source>
</evidence>